<name>A0A178M205_MYCIR</name>
<dbReference type="Proteomes" id="UP000078396">
    <property type="component" value="Unassembled WGS sequence"/>
</dbReference>
<dbReference type="Pfam" id="PF14417">
    <property type="entry name" value="MEDS"/>
    <property type="match status" value="1"/>
</dbReference>
<feature type="domain" description="MEDS" evidence="1">
    <location>
        <begin position="18"/>
        <end position="177"/>
    </location>
</feature>
<dbReference type="AlphaFoldDB" id="A0A178M205"/>
<sequence>MSDALDLGVPGIEAALGDHICGLYSNQLQRDQILLPFLEAGLAAGDKCICVVDGSDPREVLAALDRRTPAAKLAADKQLDIIRAPDMYLRSGGFCADEVISTWKAAMSDVMYDGRFDVVRAVEAWSRRDVVPDMDELMVLETEMNRFLPLFPQVVVCLYDIDRFGGGIIVNLLKTHPRMLIGGMLVENPYYLSPDELFHRAERGSPETADAEITEAAKWYFDETTGSN</sequence>
<evidence type="ECO:0000313" key="3">
    <source>
        <dbReference type="Proteomes" id="UP000078396"/>
    </source>
</evidence>
<evidence type="ECO:0000259" key="1">
    <source>
        <dbReference type="Pfam" id="PF14417"/>
    </source>
</evidence>
<proteinExistence type="predicted"/>
<dbReference type="RefSeq" id="WP_064280055.1">
    <property type="nucleotide sequence ID" value="NZ_LWCS01000002.1"/>
</dbReference>
<organism evidence="2 3">
    <name type="scientific">Mycolicibacterium iranicum</name>
    <name type="common">Mycobacterium iranicum</name>
    <dbReference type="NCBI Taxonomy" id="912594"/>
    <lineage>
        <taxon>Bacteria</taxon>
        <taxon>Bacillati</taxon>
        <taxon>Actinomycetota</taxon>
        <taxon>Actinomycetes</taxon>
        <taxon>Mycobacteriales</taxon>
        <taxon>Mycobacteriaceae</taxon>
        <taxon>Mycolicibacterium</taxon>
    </lineage>
</organism>
<comment type="caution">
    <text evidence="2">The sequence shown here is derived from an EMBL/GenBank/DDBJ whole genome shotgun (WGS) entry which is preliminary data.</text>
</comment>
<dbReference type="EMBL" id="LWCS01000002">
    <property type="protein sequence ID" value="OAN41852.1"/>
    <property type="molecule type" value="Genomic_DNA"/>
</dbReference>
<gene>
    <name evidence="2" type="ORF">A4X20_03135</name>
</gene>
<evidence type="ECO:0000313" key="2">
    <source>
        <dbReference type="EMBL" id="OAN41852.1"/>
    </source>
</evidence>
<protein>
    <recommendedName>
        <fullName evidence="1">MEDS domain-containing protein</fullName>
    </recommendedName>
</protein>
<reference evidence="2 3" key="1">
    <citation type="submission" date="2016-04" db="EMBL/GenBank/DDBJ databases">
        <title>Draft Genome Sequences of Staphylococcus capitis Strain H36, S. capitis Strain H65, S. cohnii Strain H62, S. hominis Strain H69, Mycobacterium iranicum Strain H39, Plantibacter sp. Strain H53, Pseudomonas oryzihabitans Strain H72, and Microbacterium sp. Strain H83, isolated from residential settings.</title>
        <authorList>
            <person name="Lymperopoulou D."/>
            <person name="Adams R.I."/>
            <person name="Lindow S."/>
            <person name="Coil D.A."/>
            <person name="Jospin G."/>
            <person name="Eisen J.A."/>
        </authorList>
    </citation>
    <scope>NUCLEOTIDE SEQUENCE [LARGE SCALE GENOMIC DNA]</scope>
    <source>
        <strain evidence="2 3">H39</strain>
    </source>
</reference>
<dbReference type="InterPro" id="IPR025847">
    <property type="entry name" value="MEDS_domain"/>
</dbReference>
<accession>A0A178M205</accession>